<name>A0A699KAB0_TANCI</name>
<comment type="caution">
    <text evidence="2">The sequence shown here is derived from an EMBL/GenBank/DDBJ whole genome shotgun (WGS) entry which is preliminary data.</text>
</comment>
<accession>A0A699KAB0</accession>
<gene>
    <name evidence="2" type="ORF">Tci_655013</name>
</gene>
<keyword evidence="1" id="KW-1133">Transmembrane helix</keyword>
<reference evidence="2" key="1">
    <citation type="journal article" date="2019" name="Sci. Rep.">
        <title>Draft genome of Tanacetum cinerariifolium, the natural source of mosquito coil.</title>
        <authorList>
            <person name="Yamashiro T."/>
            <person name="Shiraishi A."/>
            <person name="Satake H."/>
            <person name="Nakayama K."/>
        </authorList>
    </citation>
    <scope>NUCLEOTIDE SEQUENCE</scope>
</reference>
<proteinExistence type="predicted"/>
<evidence type="ECO:0000313" key="2">
    <source>
        <dbReference type="EMBL" id="GFA83041.1"/>
    </source>
</evidence>
<dbReference type="EMBL" id="BKCJ010496143">
    <property type="protein sequence ID" value="GFA83041.1"/>
    <property type="molecule type" value="Genomic_DNA"/>
</dbReference>
<protein>
    <submittedName>
        <fullName evidence="2">Associate of Myc 1</fullName>
    </submittedName>
</protein>
<keyword evidence="1" id="KW-0812">Transmembrane</keyword>
<feature type="transmembrane region" description="Helical" evidence="1">
    <location>
        <begin position="102"/>
        <end position="127"/>
    </location>
</feature>
<keyword evidence="1" id="KW-0472">Membrane</keyword>
<evidence type="ECO:0000256" key="1">
    <source>
        <dbReference type="SAM" id="Phobius"/>
    </source>
</evidence>
<organism evidence="2">
    <name type="scientific">Tanacetum cinerariifolium</name>
    <name type="common">Dalmatian daisy</name>
    <name type="synonym">Chrysanthemum cinerariifolium</name>
    <dbReference type="NCBI Taxonomy" id="118510"/>
    <lineage>
        <taxon>Eukaryota</taxon>
        <taxon>Viridiplantae</taxon>
        <taxon>Streptophyta</taxon>
        <taxon>Embryophyta</taxon>
        <taxon>Tracheophyta</taxon>
        <taxon>Spermatophyta</taxon>
        <taxon>Magnoliopsida</taxon>
        <taxon>eudicotyledons</taxon>
        <taxon>Gunneridae</taxon>
        <taxon>Pentapetalae</taxon>
        <taxon>asterids</taxon>
        <taxon>campanulids</taxon>
        <taxon>Asterales</taxon>
        <taxon>Asteraceae</taxon>
        <taxon>Asteroideae</taxon>
        <taxon>Anthemideae</taxon>
        <taxon>Anthemidinae</taxon>
        <taxon>Tanacetum</taxon>
    </lineage>
</organism>
<sequence>MANSWRAKMEAMRAESARNHEDIIDLLNEYAILIGRTKEVEEWENEAGGNLEELILTSAVDKGDFMGPILAVKEDLQKNLIDDLDEPLMVLKSHGMINKNEFAVVAPAVAAVAPFVVAPIAVAPVVVAHVEPSFVPLGRKIKQNQAEQKLGSEICL</sequence>
<dbReference type="AlphaFoldDB" id="A0A699KAB0"/>